<keyword evidence="6 8" id="KW-0472">Membrane</keyword>
<feature type="domain" description="Ferric oxidoreductase" evidence="10">
    <location>
        <begin position="346"/>
        <end position="462"/>
    </location>
</feature>
<evidence type="ECO:0000259" key="10">
    <source>
        <dbReference type="Pfam" id="PF01794"/>
    </source>
</evidence>
<dbReference type="EMBL" id="JAGPNK010000004">
    <property type="protein sequence ID" value="KAH7323030.1"/>
    <property type="molecule type" value="Genomic_DNA"/>
</dbReference>
<dbReference type="InterPro" id="IPR013130">
    <property type="entry name" value="Fe3_Rdtase_TM_dom"/>
</dbReference>
<keyword evidence="9" id="KW-0732">Signal</keyword>
<keyword evidence="4 8" id="KW-1133">Transmembrane helix</keyword>
<comment type="caution">
    <text evidence="11">The sequence shown here is derived from an EMBL/GenBank/DDBJ whole genome shotgun (WGS) entry which is preliminary data.</text>
</comment>
<dbReference type="AlphaFoldDB" id="A0A8K0WUY3"/>
<feature type="transmembrane region" description="Helical" evidence="8">
    <location>
        <begin position="418"/>
        <end position="440"/>
    </location>
</feature>
<dbReference type="PANTHER" id="PTHR32361">
    <property type="entry name" value="FERRIC/CUPRIC REDUCTASE TRANSMEMBRANE COMPONENT"/>
    <property type="match status" value="1"/>
</dbReference>
<keyword evidence="5" id="KW-0406">Ion transport</keyword>
<dbReference type="GO" id="GO:0015677">
    <property type="term" value="P:copper ion import"/>
    <property type="evidence" value="ECO:0007669"/>
    <property type="project" value="TreeGrafter"/>
</dbReference>
<keyword evidence="12" id="KW-1185">Reference proteome</keyword>
<feature type="transmembrane region" description="Helical" evidence="8">
    <location>
        <begin position="304"/>
        <end position="323"/>
    </location>
</feature>
<dbReference type="Pfam" id="PF01794">
    <property type="entry name" value="Ferric_reduct"/>
    <property type="match status" value="1"/>
</dbReference>
<evidence type="ECO:0000256" key="9">
    <source>
        <dbReference type="SAM" id="SignalP"/>
    </source>
</evidence>
<feature type="transmembrane region" description="Helical" evidence="8">
    <location>
        <begin position="479"/>
        <end position="497"/>
    </location>
</feature>
<evidence type="ECO:0000256" key="4">
    <source>
        <dbReference type="ARBA" id="ARBA00022989"/>
    </source>
</evidence>
<dbReference type="GO" id="GO:0006826">
    <property type="term" value="P:iron ion transport"/>
    <property type="evidence" value="ECO:0007669"/>
    <property type="project" value="TreeGrafter"/>
</dbReference>
<feature type="signal peptide" evidence="9">
    <location>
        <begin position="1"/>
        <end position="22"/>
    </location>
</feature>
<accession>A0A8K0WUY3</accession>
<feature type="transmembrane region" description="Helical" evidence="8">
    <location>
        <begin position="238"/>
        <end position="259"/>
    </location>
</feature>
<dbReference type="InterPro" id="IPR051410">
    <property type="entry name" value="Ferric/Cupric_Reductase"/>
</dbReference>
<gene>
    <name evidence="11" type="ORF">B0I35DRAFT_350384</name>
</gene>
<reference evidence="11" key="1">
    <citation type="journal article" date="2021" name="Nat. Commun.">
        <title>Genetic determinants of endophytism in the Arabidopsis root mycobiome.</title>
        <authorList>
            <person name="Mesny F."/>
            <person name="Miyauchi S."/>
            <person name="Thiergart T."/>
            <person name="Pickel B."/>
            <person name="Atanasova L."/>
            <person name="Karlsson M."/>
            <person name="Huettel B."/>
            <person name="Barry K.W."/>
            <person name="Haridas S."/>
            <person name="Chen C."/>
            <person name="Bauer D."/>
            <person name="Andreopoulos W."/>
            <person name="Pangilinan J."/>
            <person name="LaButti K."/>
            <person name="Riley R."/>
            <person name="Lipzen A."/>
            <person name="Clum A."/>
            <person name="Drula E."/>
            <person name="Henrissat B."/>
            <person name="Kohler A."/>
            <person name="Grigoriev I.V."/>
            <person name="Martin F.M."/>
            <person name="Hacquard S."/>
        </authorList>
    </citation>
    <scope>NUCLEOTIDE SEQUENCE</scope>
    <source>
        <strain evidence="11">MPI-CAGE-CH-0235</strain>
    </source>
</reference>
<feature type="transmembrane region" description="Helical" evidence="8">
    <location>
        <begin position="447"/>
        <end position="467"/>
    </location>
</feature>
<dbReference type="Gene3D" id="3.40.50.80">
    <property type="entry name" value="Nucleotide-binding domain of ferredoxin-NADP reductase (FNR) module"/>
    <property type="match status" value="1"/>
</dbReference>
<feature type="transmembrane region" description="Helical" evidence="8">
    <location>
        <begin position="354"/>
        <end position="373"/>
    </location>
</feature>
<keyword evidence="2" id="KW-0813">Transport</keyword>
<evidence type="ECO:0000256" key="5">
    <source>
        <dbReference type="ARBA" id="ARBA00023065"/>
    </source>
</evidence>
<dbReference type="SFLD" id="SFLDG01168">
    <property type="entry name" value="Ferric_reductase_subgroup_(FRE"/>
    <property type="match status" value="1"/>
</dbReference>
<comment type="subcellular location">
    <subcellularLocation>
        <location evidence="1">Membrane</location>
        <topology evidence="1">Multi-pass membrane protein</topology>
    </subcellularLocation>
</comment>
<dbReference type="PANTHER" id="PTHR32361:SF9">
    <property type="entry name" value="FERRIC REDUCTASE TRANSMEMBRANE COMPONENT 3-RELATED"/>
    <property type="match status" value="1"/>
</dbReference>
<proteinExistence type="predicted"/>
<dbReference type="GO" id="GO:0006879">
    <property type="term" value="P:intracellular iron ion homeostasis"/>
    <property type="evidence" value="ECO:0007669"/>
    <property type="project" value="TreeGrafter"/>
</dbReference>
<evidence type="ECO:0000313" key="12">
    <source>
        <dbReference type="Proteomes" id="UP000813444"/>
    </source>
</evidence>
<dbReference type="OrthoDB" id="167398at2759"/>
<evidence type="ECO:0000256" key="6">
    <source>
        <dbReference type="ARBA" id="ARBA00023136"/>
    </source>
</evidence>
<evidence type="ECO:0000256" key="8">
    <source>
        <dbReference type="SAM" id="Phobius"/>
    </source>
</evidence>
<protein>
    <submittedName>
        <fullName evidence="11">Ferric reductase like transmembrane component-domain-containing protein</fullName>
    </submittedName>
</protein>
<feature type="region of interest" description="Disordered" evidence="7">
    <location>
        <begin position="585"/>
        <end position="605"/>
    </location>
</feature>
<dbReference type="InterPro" id="IPR039261">
    <property type="entry name" value="FNR_nucleotide-bd"/>
</dbReference>
<name>A0A8K0WUY3_9HYPO</name>
<evidence type="ECO:0000256" key="3">
    <source>
        <dbReference type="ARBA" id="ARBA00022692"/>
    </source>
</evidence>
<dbReference type="GO" id="GO:0000293">
    <property type="term" value="F:ferric-chelate reductase activity"/>
    <property type="evidence" value="ECO:0007669"/>
    <property type="project" value="TreeGrafter"/>
</dbReference>
<dbReference type="GO" id="GO:0005886">
    <property type="term" value="C:plasma membrane"/>
    <property type="evidence" value="ECO:0007669"/>
    <property type="project" value="TreeGrafter"/>
</dbReference>
<feature type="transmembrane region" description="Helical" evidence="8">
    <location>
        <begin position="385"/>
        <end position="406"/>
    </location>
</feature>
<dbReference type="SUPFAM" id="SSF52343">
    <property type="entry name" value="Ferredoxin reductase-like, C-terminal NADP-linked domain"/>
    <property type="match status" value="1"/>
</dbReference>
<evidence type="ECO:0000313" key="11">
    <source>
        <dbReference type="EMBL" id="KAH7323030.1"/>
    </source>
</evidence>
<evidence type="ECO:0000256" key="2">
    <source>
        <dbReference type="ARBA" id="ARBA00022448"/>
    </source>
</evidence>
<organism evidence="11 12">
    <name type="scientific">Stachybotrys elegans</name>
    <dbReference type="NCBI Taxonomy" id="80388"/>
    <lineage>
        <taxon>Eukaryota</taxon>
        <taxon>Fungi</taxon>
        <taxon>Dikarya</taxon>
        <taxon>Ascomycota</taxon>
        <taxon>Pezizomycotina</taxon>
        <taxon>Sordariomycetes</taxon>
        <taxon>Hypocreomycetidae</taxon>
        <taxon>Hypocreales</taxon>
        <taxon>Stachybotryaceae</taxon>
        <taxon>Stachybotrys</taxon>
    </lineage>
</organism>
<feature type="region of interest" description="Disordered" evidence="7">
    <location>
        <begin position="141"/>
        <end position="196"/>
    </location>
</feature>
<dbReference type="Proteomes" id="UP000813444">
    <property type="component" value="Unassembled WGS sequence"/>
</dbReference>
<sequence length="783" mass="86567">MSPTLTTLGLIAAIAHVAPVAADGTGLIGWGKTLYSGSSLPCAFACRGVLRNSALLCTPQDSDENHGTVHNPSTTPPECYTTDEAFLRSMALCIDMHCGHSDMPPINEIEYYWAGHLGTGTIGDWSMVPAMTYGEALRGAREDERRAGSNMTSPSNEEEDSSQEGMDHGDHSRRKTKRQHGHGGAEVEQEEEVFDSPLPVMVPRQPLNRTSIVPTAPWQLQYNGMTDFETNEIGHSTYTITVMLVALFVPVVFSLFRFVPSINESSTWTWINSNLNHPPLWGSSHRTPSATLAGGGLVPTRGQALYIGLITLLNLVFLLGPYVNTHPQSTFGSLQEQEISTIGNRAGNMAMGNMVAMFVFSARNNILLYITDWSHGTFLLLHRWLGYWTILHTVLHSIMLLVYYVQFGDYEAELVREYWIWGIVGTVAACAIVPSSLLVVRQRFYQAFLATHQLLALIFLIGYYYHIWYCYTYNWGYEIYMFIASGIWATDWLLRAVRMILNGPRTAVVTAVEGSNGEYIRVTVDGASVSGIAYLCFPTLSWRFWETHPFSVASSYAYEHANESQSSLETPEDVAVKSTSIDDIEKADQSSGTSLPKVPKTSTRERALVKARRQATFLMRTRDGFTRTLTNRLASSQGSMRIPVFIEGSYHSSPLSQLSHCTRIVCIVGGVGITTVLPLLQENGVRPARLFWGLRDSSLVRETEDLVERLPRSVVVKTTVGSRLPIDTIVRNELVSDKVEAGPVGIVVSGPPGMADQVRMAVTSLGSTGTTRPYVLVDEGFSW</sequence>
<feature type="compositionally biased region" description="Basic residues" evidence="7">
    <location>
        <begin position="171"/>
        <end position="181"/>
    </location>
</feature>
<keyword evidence="3 8" id="KW-0812">Transmembrane</keyword>
<dbReference type="CDD" id="cd06186">
    <property type="entry name" value="NOX_Duox_like_FAD_NADP"/>
    <property type="match status" value="1"/>
</dbReference>
<evidence type="ECO:0000256" key="7">
    <source>
        <dbReference type="SAM" id="MobiDB-lite"/>
    </source>
</evidence>
<feature type="chain" id="PRO_5035445075" evidence="9">
    <location>
        <begin position="23"/>
        <end position="783"/>
    </location>
</feature>
<dbReference type="SFLD" id="SFLDS00052">
    <property type="entry name" value="Ferric_Reductase_Domain"/>
    <property type="match status" value="1"/>
</dbReference>
<evidence type="ECO:0000256" key="1">
    <source>
        <dbReference type="ARBA" id="ARBA00004141"/>
    </source>
</evidence>